<name>A0A4C1UEA6_EUMVA</name>
<dbReference type="AlphaFoldDB" id="A0A4C1UEA6"/>
<dbReference type="EMBL" id="BGZK01000165">
    <property type="protein sequence ID" value="GBP24775.1"/>
    <property type="molecule type" value="Genomic_DNA"/>
</dbReference>
<protein>
    <submittedName>
        <fullName evidence="1">Uncharacterized protein</fullName>
    </submittedName>
</protein>
<organism evidence="1 2">
    <name type="scientific">Eumeta variegata</name>
    <name type="common">Bagworm moth</name>
    <name type="synonym">Eumeta japonica</name>
    <dbReference type="NCBI Taxonomy" id="151549"/>
    <lineage>
        <taxon>Eukaryota</taxon>
        <taxon>Metazoa</taxon>
        <taxon>Ecdysozoa</taxon>
        <taxon>Arthropoda</taxon>
        <taxon>Hexapoda</taxon>
        <taxon>Insecta</taxon>
        <taxon>Pterygota</taxon>
        <taxon>Neoptera</taxon>
        <taxon>Endopterygota</taxon>
        <taxon>Lepidoptera</taxon>
        <taxon>Glossata</taxon>
        <taxon>Ditrysia</taxon>
        <taxon>Tineoidea</taxon>
        <taxon>Psychidae</taxon>
        <taxon>Oiketicinae</taxon>
        <taxon>Eumeta</taxon>
    </lineage>
</organism>
<proteinExistence type="predicted"/>
<keyword evidence="2" id="KW-1185">Reference proteome</keyword>
<gene>
    <name evidence="1" type="ORF">EVAR_79622_1</name>
</gene>
<evidence type="ECO:0000313" key="1">
    <source>
        <dbReference type="EMBL" id="GBP24775.1"/>
    </source>
</evidence>
<accession>A0A4C1UEA6</accession>
<dbReference type="Proteomes" id="UP000299102">
    <property type="component" value="Unassembled WGS sequence"/>
</dbReference>
<sequence>MNRSTQYMDVAEDHTSPLGLYGHRSLYISTSHRDCEARGLVKLYFSARAHRRLRLGAELAVIYGESDRRGLLDAGK</sequence>
<evidence type="ECO:0000313" key="2">
    <source>
        <dbReference type="Proteomes" id="UP000299102"/>
    </source>
</evidence>
<comment type="caution">
    <text evidence="1">The sequence shown here is derived from an EMBL/GenBank/DDBJ whole genome shotgun (WGS) entry which is preliminary data.</text>
</comment>
<reference evidence="1 2" key="1">
    <citation type="journal article" date="2019" name="Commun. Biol.">
        <title>The bagworm genome reveals a unique fibroin gene that provides high tensile strength.</title>
        <authorList>
            <person name="Kono N."/>
            <person name="Nakamura H."/>
            <person name="Ohtoshi R."/>
            <person name="Tomita M."/>
            <person name="Numata K."/>
            <person name="Arakawa K."/>
        </authorList>
    </citation>
    <scope>NUCLEOTIDE SEQUENCE [LARGE SCALE GENOMIC DNA]</scope>
</reference>